<dbReference type="Proteomes" id="UP000198372">
    <property type="component" value="Unassembled WGS sequence"/>
</dbReference>
<evidence type="ECO:0000313" key="3">
    <source>
        <dbReference type="Proteomes" id="UP000198372"/>
    </source>
</evidence>
<feature type="region of interest" description="Disordered" evidence="1">
    <location>
        <begin position="19"/>
        <end position="57"/>
    </location>
</feature>
<feature type="region of interest" description="Disordered" evidence="1">
    <location>
        <begin position="365"/>
        <end position="384"/>
    </location>
</feature>
<keyword evidence="3" id="KW-1185">Reference proteome</keyword>
<feature type="compositionally biased region" description="Polar residues" evidence="1">
    <location>
        <begin position="46"/>
        <end position="57"/>
    </location>
</feature>
<feature type="region of interest" description="Disordered" evidence="1">
    <location>
        <begin position="300"/>
        <end position="343"/>
    </location>
</feature>
<evidence type="ECO:0000256" key="1">
    <source>
        <dbReference type="SAM" id="MobiDB-lite"/>
    </source>
</evidence>
<dbReference type="OrthoDB" id="2535257at2759"/>
<dbReference type="EMBL" id="FMSP01000003">
    <property type="protein sequence ID" value="SCV68784.1"/>
    <property type="molecule type" value="Genomic_DNA"/>
</dbReference>
<protein>
    <submittedName>
        <fullName evidence="2">BQ2448_905 protein</fullName>
    </submittedName>
</protein>
<accession>A0A238FA80</accession>
<proteinExistence type="predicted"/>
<sequence>MSTECDEYDATFHCCGESVSSAEDADRAPPHPSSFRFPATPHRDSTSAPTISSTAQSQEEEFDTLIHLWSDFNIAYSPLEHGLGTAPLRIDSTRSSHARAVSASFPKCISVAIASRPASFHAQPARAPHPRPFSLAFRPHTSSSTIKTETVPLKVRVTNLFRAARDRTIGGISKRKPRRSLIAKSRRKKETFETVELRQAKLFEPEFMHRLKTPRTIRRQPAPSLDEPTFVSPKSIDPDILPATTMGERGVALPSLSRHRSMPYLIDSFTRRGSDEEAVAVPKPSFVTFRRPQSSFFGPSAVPASAEPVTSGRAPLTERNIEGSPPNRYHLPSRKMSPFPSSEMVNEAPKFDFTIEDTRLELDLHDENGSDEEETTEEGLPGEDILSNSWETHLFESYQQDSLPRPKREKQVWARVVDLGSDDEDRTAGDLKECLNQSDSSINSCFT</sequence>
<reference evidence="3" key="1">
    <citation type="submission" date="2016-09" db="EMBL/GenBank/DDBJ databases">
        <authorList>
            <person name="Jeantristanb JTB J.-T."/>
            <person name="Ricardo R."/>
        </authorList>
    </citation>
    <scope>NUCLEOTIDE SEQUENCE [LARGE SCALE GENOMIC DNA]</scope>
</reference>
<organism evidence="2 3">
    <name type="scientific">Microbotryum intermedium</name>
    <dbReference type="NCBI Taxonomy" id="269621"/>
    <lineage>
        <taxon>Eukaryota</taxon>
        <taxon>Fungi</taxon>
        <taxon>Dikarya</taxon>
        <taxon>Basidiomycota</taxon>
        <taxon>Pucciniomycotina</taxon>
        <taxon>Microbotryomycetes</taxon>
        <taxon>Microbotryales</taxon>
        <taxon>Microbotryaceae</taxon>
        <taxon>Microbotryum</taxon>
    </lineage>
</organism>
<feature type="region of interest" description="Disordered" evidence="1">
    <location>
        <begin position="219"/>
        <end position="242"/>
    </location>
</feature>
<dbReference type="AlphaFoldDB" id="A0A238FA80"/>
<feature type="compositionally biased region" description="Acidic residues" evidence="1">
    <location>
        <begin position="369"/>
        <end position="381"/>
    </location>
</feature>
<evidence type="ECO:0000313" key="2">
    <source>
        <dbReference type="EMBL" id="SCV68784.1"/>
    </source>
</evidence>
<name>A0A238FA80_9BASI</name>
<gene>
    <name evidence="2" type="ORF">BQ2448_905</name>
</gene>